<accession>A0AAE3DMP3</accession>
<dbReference type="Gene3D" id="3.40.50.620">
    <property type="entry name" value="HUPs"/>
    <property type="match status" value="1"/>
</dbReference>
<comment type="similarity">
    <text evidence="10">Belongs to the NadD family.</text>
</comment>
<dbReference type="CDD" id="cd02165">
    <property type="entry name" value="NMNAT"/>
    <property type="match status" value="1"/>
</dbReference>
<comment type="catalytic activity">
    <reaction evidence="9 10">
        <text>nicotinate beta-D-ribonucleotide + ATP + H(+) = deamido-NAD(+) + diphosphate</text>
        <dbReference type="Rhea" id="RHEA:22860"/>
        <dbReference type="ChEBI" id="CHEBI:15378"/>
        <dbReference type="ChEBI" id="CHEBI:30616"/>
        <dbReference type="ChEBI" id="CHEBI:33019"/>
        <dbReference type="ChEBI" id="CHEBI:57502"/>
        <dbReference type="ChEBI" id="CHEBI:58437"/>
        <dbReference type="EC" id="2.7.7.18"/>
    </reaction>
</comment>
<evidence type="ECO:0000256" key="10">
    <source>
        <dbReference type="HAMAP-Rule" id="MF_00244"/>
    </source>
</evidence>
<dbReference type="InterPro" id="IPR005248">
    <property type="entry name" value="NadD/NMNAT"/>
</dbReference>
<dbReference type="NCBIfam" id="NF000840">
    <property type="entry name" value="PRK00071.1-3"/>
    <property type="match status" value="1"/>
</dbReference>
<organism evidence="12 13">
    <name type="scientific">Gallintestinimicrobium propionicum</name>
    <dbReference type="NCBI Taxonomy" id="2981770"/>
    <lineage>
        <taxon>Bacteria</taxon>
        <taxon>Bacillati</taxon>
        <taxon>Bacillota</taxon>
        <taxon>Clostridia</taxon>
        <taxon>Lachnospirales</taxon>
        <taxon>Lachnospiraceae</taxon>
        <taxon>Gallintestinimicrobium</taxon>
    </lineage>
</organism>
<dbReference type="RefSeq" id="WP_308727597.1">
    <property type="nucleotide sequence ID" value="NZ_JAJEQF010000002.1"/>
</dbReference>
<dbReference type="InterPro" id="IPR014729">
    <property type="entry name" value="Rossmann-like_a/b/a_fold"/>
</dbReference>
<evidence type="ECO:0000256" key="5">
    <source>
        <dbReference type="ARBA" id="ARBA00022695"/>
    </source>
</evidence>
<keyword evidence="8 10" id="KW-0520">NAD</keyword>
<evidence type="ECO:0000256" key="3">
    <source>
        <dbReference type="ARBA" id="ARBA00022642"/>
    </source>
</evidence>
<keyword evidence="3 10" id="KW-0662">Pyridine nucleotide biosynthesis</keyword>
<keyword evidence="7 10" id="KW-0067">ATP-binding</keyword>
<keyword evidence="13" id="KW-1185">Reference proteome</keyword>
<comment type="caution">
    <text evidence="12">The sequence shown here is derived from an EMBL/GenBank/DDBJ whole genome shotgun (WGS) entry which is preliminary data.</text>
</comment>
<dbReference type="AlphaFoldDB" id="A0AAE3DMP3"/>
<sequence length="207" mass="23843">MSKIGILGGTFNPIHNGHLLLAEQARCFYGLDQVLFIPSGCSYMKRQEEILPGEIRFQMVQLAIADNPYFCVSDMEIVREGNSYTCETITRLHAQYPEDELYYIVGADTLFQMEFWKNPEQIFTQCITAASVRQGREDSALMLQAKSLASRYRADIRFMPSLHVEISSTLVRDHLQKGTSVRYLVPERVRSFLEKSGYYRDGKESFR</sequence>
<dbReference type="SUPFAM" id="SSF52374">
    <property type="entry name" value="Nucleotidylyl transferase"/>
    <property type="match status" value="1"/>
</dbReference>
<dbReference type="Pfam" id="PF01467">
    <property type="entry name" value="CTP_transf_like"/>
    <property type="match status" value="1"/>
</dbReference>
<keyword evidence="4 10" id="KW-0808">Transferase</keyword>
<proteinExistence type="inferred from homology"/>
<name>A0AAE3DMP3_9FIRM</name>
<dbReference type="HAMAP" id="MF_00244">
    <property type="entry name" value="NaMN_adenylyltr"/>
    <property type="match status" value="1"/>
</dbReference>
<dbReference type="Proteomes" id="UP001199355">
    <property type="component" value="Unassembled WGS sequence"/>
</dbReference>
<dbReference type="InterPro" id="IPR004821">
    <property type="entry name" value="Cyt_trans-like"/>
</dbReference>
<dbReference type="EC" id="2.7.7.18" evidence="10"/>
<comment type="function">
    <text evidence="1 10">Catalyzes the reversible adenylation of nicotinate mononucleotide (NaMN) to nicotinic acid adenine dinucleotide (NaAD).</text>
</comment>
<feature type="domain" description="Cytidyltransferase-like" evidence="11">
    <location>
        <begin position="6"/>
        <end position="173"/>
    </location>
</feature>
<dbReference type="GO" id="GO:0004515">
    <property type="term" value="F:nicotinate-nucleotide adenylyltransferase activity"/>
    <property type="evidence" value="ECO:0007669"/>
    <property type="project" value="UniProtKB-UniRule"/>
</dbReference>
<keyword evidence="6 10" id="KW-0547">Nucleotide-binding</keyword>
<protein>
    <recommendedName>
        <fullName evidence="10">Probable nicotinate-nucleotide adenylyltransferase</fullName>
        <ecNumber evidence="10">2.7.7.18</ecNumber>
    </recommendedName>
    <alternativeName>
        <fullName evidence="10">Deamido-NAD(+) diphosphorylase</fullName>
    </alternativeName>
    <alternativeName>
        <fullName evidence="10">Deamido-NAD(+) pyrophosphorylase</fullName>
    </alternativeName>
    <alternativeName>
        <fullName evidence="10">Nicotinate mononucleotide adenylyltransferase</fullName>
        <shortName evidence="10">NaMN adenylyltransferase</shortName>
    </alternativeName>
</protein>
<evidence type="ECO:0000313" key="13">
    <source>
        <dbReference type="Proteomes" id="UP001199355"/>
    </source>
</evidence>
<dbReference type="GO" id="GO:0005524">
    <property type="term" value="F:ATP binding"/>
    <property type="evidence" value="ECO:0007669"/>
    <property type="project" value="UniProtKB-KW"/>
</dbReference>
<evidence type="ECO:0000256" key="7">
    <source>
        <dbReference type="ARBA" id="ARBA00022840"/>
    </source>
</evidence>
<dbReference type="NCBIfam" id="TIGR00125">
    <property type="entry name" value="cyt_tran_rel"/>
    <property type="match status" value="1"/>
</dbReference>
<dbReference type="GO" id="GO:0009435">
    <property type="term" value="P:NAD+ biosynthetic process"/>
    <property type="evidence" value="ECO:0007669"/>
    <property type="project" value="UniProtKB-UniRule"/>
</dbReference>
<keyword evidence="5 10" id="KW-0548">Nucleotidyltransferase</keyword>
<comment type="pathway">
    <text evidence="2 10">Cofactor biosynthesis; NAD(+) biosynthesis; deamido-NAD(+) from nicotinate D-ribonucleotide: step 1/1.</text>
</comment>
<evidence type="ECO:0000259" key="11">
    <source>
        <dbReference type="Pfam" id="PF01467"/>
    </source>
</evidence>
<evidence type="ECO:0000256" key="4">
    <source>
        <dbReference type="ARBA" id="ARBA00022679"/>
    </source>
</evidence>
<dbReference type="PANTHER" id="PTHR39321:SF3">
    <property type="entry name" value="PHOSPHOPANTETHEINE ADENYLYLTRANSFERASE"/>
    <property type="match status" value="1"/>
</dbReference>
<dbReference type="PANTHER" id="PTHR39321">
    <property type="entry name" value="NICOTINATE-NUCLEOTIDE ADENYLYLTRANSFERASE-RELATED"/>
    <property type="match status" value="1"/>
</dbReference>
<evidence type="ECO:0000256" key="8">
    <source>
        <dbReference type="ARBA" id="ARBA00023027"/>
    </source>
</evidence>
<evidence type="ECO:0000256" key="6">
    <source>
        <dbReference type="ARBA" id="ARBA00022741"/>
    </source>
</evidence>
<evidence type="ECO:0000256" key="1">
    <source>
        <dbReference type="ARBA" id="ARBA00002324"/>
    </source>
</evidence>
<dbReference type="NCBIfam" id="TIGR00482">
    <property type="entry name" value="nicotinate (nicotinamide) nucleotide adenylyltransferase"/>
    <property type="match status" value="1"/>
</dbReference>
<evidence type="ECO:0000313" key="12">
    <source>
        <dbReference type="EMBL" id="MCC2166488.1"/>
    </source>
</evidence>
<evidence type="ECO:0000256" key="9">
    <source>
        <dbReference type="ARBA" id="ARBA00048721"/>
    </source>
</evidence>
<reference evidence="12 13" key="1">
    <citation type="submission" date="2021-10" db="EMBL/GenBank/DDBJ databases">
        <title>Anaerobic single-cell dispensing facilitates the cultivation of human gut bacteria.</title>
        <authorList>
            <person name="Afrizal A."/>
        </authorList>
    </citation>
    <scope>NUCLEOTIDE SEQUENCE [LARGE SCALE GENOMIC DNA]</scope>
    <source>
        <strain evidence="12 13">CLA-AA-H244</strain>
    </source>
</reference>
<gene>
    <name evidence="10 12" type="primary">nadD</name>
    <name evidence="12" type="ORF">LKD45_02030</name>
</gene>
<dbReference type="EMBL" id="JAJEQF010000002">
    <property type="protein sequence ID" value="MCC2166488.1"/>
    <property type="molecule type" value="Genomic_DNA"/>
</dbReference>
<evidence type="ECO:0000256" key="2">
    <source>
        <dbReference type="ARBA" id="ARBA00005019"/>
    </source>
</evidence>